<dbReference type="EMBL" id="VSSQ01039562">
    <property type="protein sequence ID" value="MPM92654.1"/>
    <property type="molecule type" value="Genomic_DNA"/>
</dbReference>
<accession>A0A645DT32</accession>
<dbReference type="GO" id="GO:0005737">
    <property type="term" value="C:cytoplasm"/>
    <property type="evidence" value="ECO:0007669"/>
    <property type="project" value="TreeGrafter"/>
</dbReference>
<name>A0A645DT32_9ZZZZ</name>
<protein>
    <submittedName>
        <fullName evidence="1">Adenylosuccinate synthetase</fullName>
        <ecNumber evidence="1">6.3.4.4</ecNumber>
    </submittedName>
</protein>
<dbReference type="SMART" id="SM00788">
    <property type="entry name" value="Adenylsucc_synt"/>
    <property type="match status" value="1"/>
</dbReference>
<dbReference type="PANTHER" id="PTHR11846:SF0">
    <property type="entry name" value="ADENYLOSUCCINATE SYNTHETASE"/>
    <property type="match status" value="1"/>
</dbReference>
<dbReference type="PANTHER" id="PTHR11846">
    <property type="entry name" value="ADENYLOSUCCINATE SYNTHETASE"/>
    <property type="match status" value="1"/>
</dbReference>
<dbReference type="GO" id="GO:0000166">
    <property type="term" value="F:nucleotide binding"/>
    <property type="evidence" value="ECO:0007669"/>
    <property type="project" value="InterPro"/>
</dbReference>
<dbReference type="InterPro" id="IPR001114">
    <property type="entry name" value="Adenylosuccinate_synthetase"/>
</dbReference>
<proteinExistence type="inferred from homology"/>
<dbReference type="InterPro" id="IPR027417">
    <property type="entry name" value="P-loop_NTPase"/>
</dbReference>
<dbReference type="GO" id="GO:0044208">
    <property type="term" value="P:'de novo' AMP biosynthetic process"/>
    <property type="evidence" value="ECO:0007669"/>
    <property type="project" value="TreeGrafter"/>
</dbReference>
<dbReference type="GO" id="GO:0004019">
    <property type="term" value="F:adenylosuccinate synthase activity"/>
    <property type="evidence" value="ECO:0007669"/>
    <property type="project" value="UniProtKB-EC"/>
</dbReference>
<dbReference type="Gene3D" id="3.90.170.10">
    <property type="entry name" value="Adenylosuccinate Synthetase, subunit A, domain 3"/>
    <property type="match status" value="1"/>
</dbReference>
<dbReference type="GO" id="GO:0046040">
    <property type="term" value="P:IMP metabolic process"/>
    <property type="evidence" value="ECO:0007669"/>
    <property type="project" value="TreeGrafter"/>
</dbReference>
<gene>
    <name evidence="1" type="primary">purA_38</name>
    <name evidence="1" type="ORF">SDC9_139789</name>
</gene>
<dbReference type="SUPFAM" id="SSF52540">
    <property type="entry name" value="P-loop containing nucleoside triphosphate hydrolases"/>
    <property type="match status" value="1"/>
</dbReference>
<comment type="caution">
    <text evidence="1">The sequence shown here is derived from an EMBL/GenBank/DDBJ whole genome shotgun (WGS) entry which is preliminary data.</text>
</comment>
<organism evidence="1">
    <name type="scientific">bioreactor metagenome</name>
    <dbReference type="NCBI Taxonomy" id="1076179"/>
    <lineage>
        <taxon>unclassified sequences</taxon>
        <taxon>metagenomes</taxon>
        <taxon>ecological metagenomes</taxon>
    </lineage>
</organism>
<reference evidence="1" key="1">
    <citation type="submission" date="2019-08" db="EMBL/GenBank/DDBJ databases">
        <authorList>
            <person name="Kucharzyk K."/>
            <person name="Murdoch R.W."/>
            <person name="Higgins S."/>
            <person name="Loffler F."/>
        </authorList>
    </citation>
    <scope>NUCLEOTIDE SEQUENCE</scope>
</reference>
<dbReference type="EC" id="6.3.4.4" evidence="1"/>
<dbReference type="AlphaFoldDB" id="A0A645DT32"/>
<dbReference type="Pfam" id="PF00709">
    <property type="entry name" value="Adenylsucc_synt"/>
    <property type="match status" value="1"/>
</dbReference>
<dbReference type="InterPro" id="IPR042111">
    <property type="entry name" value="Adenylosuccinate_synth_dom3"/>
</dbReference>
<evidence type="ECO:0000313" key="1">
    <source>
        <dbReference type="EMBL" id="MPM92654.1"/>
    </source>
</evidence>
<sequence>MVQGTTEVALTVLDALGYLDEIPMCIAYQSQEINSDIFPNTVECYKAKPVLKIMKGWKSNIRGIRTFTELPLEAQEYVDEIERQIGYPITIISNGPNREDIIHRLPKIGGRVQ</sequence>
<dbReference type="HAMAP" id="MF_00011">
    <property type="entry name" value="Adenylosucc_synth"/>
    <property type="match status" value="1"/>
</dbReference>
<keyword evidence="1" id="KW-0436">Ligase</keyword>